<evidence type="ECO:0000313" key="1">
    <source>
        <dbReference type="EMBL" id="KAL3798444.1"/>
    </source>
</evidence>
<protein>
    <recommendedName>
        <fullName evidence="3">Sulfotransferase domain-containing protein</fullName>
    </recommendedName>
</protein>
<reference evidence="1 2" key="1">
    <citation type="submission" date="2024-10" db="EMBL/GenBank/DDBJ databases">
        <title>Updated reference genomes for cyclostephanoid diatoms.</title>
        <authorList>
            <person name="Roberts W.R."/>
            <person name="Alverson A.J."/>
        </authorList>
    </citation>
    <scope>NUCLEOTIDE SEQUENCE [LARGE SCALE GENOMIC DNA]</scope>
    <source>
        <strain evidence="1 2">AJA276-08</strain>
    </source>
</reference>
<accession>A0ABD3QDJ7</accession>
<proteinExistence type="predicted"/>
<evidence type="ECO:0000313" key="2">
    <source>
        <dbReference type="Proteomes" id="UP001530315"/>
    </source>
</evidence>
<keyword evidence="2" id="KW-1185">Reference proteome</keyword>
<evidence type="ECO:0008006" key="3">
    <source>
        <dbReference type="Google" id="ProtNLM"/>
    </source>
</evidence>
<comment type="caution">
    <text evidence="1">The sequence shown here is derived from an EMBL/GenBank/DDBJ whole genome shotgun (WGS) entry which is preliminary data.</text>
</comment>
<dbReference type="EMBL" id="JALLAZ020000297">
    <property type="protein sequence ID" value="KAL3798444.1"/>
    <property type="molecule type" value="Genomic_DNA"/>
</dbReference>
<dbReference type="AlphaFoldDB" id="A0ABD3QDJ7"/>
<dbReference type="Proteomes" id="UP001530315">
    <property type="component" value="Unassembled WGS sequence"/>
</dbReference>
<gene>
    <name evidence="1" type="ORF">ACHAW5_007396</name>
</gene>
<sequence length="379" mass="43896">MTITRNSIHLLATAFISGVTFYHIGTFGRSSSLWLKEIQVSESSYVVPFTIDSSNSYNDSSSPEYYKSSKTLAHPNVRTSPSRMTSYPHDDRRFIPRTSLPYDCGVVFFYHIPSTGGSSINRWLRGYRRPEFGNISYYQHWCLETHKDGSFHPDPLECEANFSTGMSEHIQNLGPNEWRVAHSHLTNTYLNESEDLLYGWRSDVEAQGCQLINAVMLRDPLSHAMSVHKRIKKKNITRDEWTEYLSSPTGSGKWNTVLDFFLYNNHGLRYLDDYPNGPGGRNPFNVTKEVKVARAMELLHRHFDVVTLEDHDMFMDKILDWTGWTRANRYKMGNVHKGELVFTKKEIEKLQKLLQNNGDFDFVDQAKVEYHGYLSYLTN</sequence>
<organism evidence="1 2">
    <name type="scientific">Stephanodiscus triporus</name>
    <dbReference type="NCBI Taxonomy" id="2934178"/>
    <lineage>
        <taxon>Eukaryota</taxon>
        <taxon>Sar</taxon>
        <taxon>Stramenopiles</taxon>
        <taxon>Ochrophyta</taxon>
        <taxon>Bacillariophyta</taxon>
        <taxon>Coscinodiscophyceae</taxon>
        <taxon>Thalassiosirophycidae</taxon>
        <taxon>Stephanodiscales</taxon>
        <taxon>Stephanodiscaceae</taxon>
        <taxon>Stephanodiscus</taxon>
    </lineage>
</organism>
<name>A0ABD3QDJ7_9STRA</name>
<dbReference type="InterPro" id="IPR027417">
    <property type="entry name" value="P-loop_NTPase"/>
</dbReference>
<dbReference type="Gene3D" id="3.40.50.300">
    <property type="entry name" value="P-loop containing nucleotide triphosphate hydrolases"/>
    <property type="match status" value="1"/>
</dbReference>